<reference evidence="4" key="1">
    <citation type="submission" date="2021-05" db="EMBL/GenBank/DDBJ databases">
        <title>Energy efficiency and biological interactions define the core microbiome of deep oligotrophic groundwater.</title>
        <authorList>
            <person name="Mehrshad M."/>
            <person name="Lopez-Fernandez M."/>
            <person name="Bell E."/>
            <person name="Bernier-Latmani R."/>
            <person name="Bertilsson S."/>
            <person name="Dopson M."/>
        </authorList>
    </citation>
    <scope>NUCLEOTIDE SEQUENCE</scope>
    <source>
        <strain evidence="4">Modern_marine.mb.64</strain>
    </source>
</reference>
<evidence type="ECO:0000313" key="4">
    <source>
        <dbReference type="EMBL" id="MBU2692952.1"/>
    </source>
</evidence>
<dbReference type="Pfam" id="PF14559">
    <property type="entry name" value="TPR_19"/>
    <property type="match status" value="1"/>
</dbReference>
<dbReference type="InterPro" id="IPR019734">
    <property type="entry name" value="TPR_rpt"/>
</dbReference>
<protein>
    <submittedName>
        <fullName evidence="4">Tetratricopeptide repeat protein</fullName>
    </submittedName>
</protein>
<dbReference type="EMBL" id="JAHJDP010000107">
    <property type="protein sequence ID" value="MBU2692952.1"/>
    <property type="molecule type" value="Genomic_DNA"/>
</dbReference>
<sequence length="369" mass="42378">MDTRSSEKETQRLQDLETRFKQCPDDEILLQELLDTYRSTGRSHAAAELLRLRIGKHPGDWSTLRTCVMLFLQAGESKRAAEILNQSGSEFKHQWEFWRLRGSCLEGLDRFREALEEYRRAAQLAPEEAEPRFRMGLVSLELGEDEEALGYFHDALERDTRMGGALVNLGLLYERMGDTDRAVEMLRRVLELEPENVEGHLNLGTLYAEKGYGQEAAAEFHRAAELDDKCIEAHFNLGLLLEESEPDAALDRLRKVLAMDPTHQDATLQIGRLCYKRGLYTAALKALHRGLDREPKDTRALYYLALTYNKLDRPDETIRLLDELLRLEPDNARAHFYQGIAYDKKGAYQKAQRAYQKADELGSKRGEDL</sequence>
<feature type="repeat" description="TPR" evidence="3">
    <location>
        <begin position="163"/>
        <end position="196"/>
    </location>
</feature>
<name>A0A948S153_UNCEI</name>
<dbReference type="Gene3D" id="1.25.40.10">
    <property type="entry name" value="Tetratricopeptide repeat domain"/>
    <property type="match status" value="1"/>
</dbReference>
<keyword evidence="1" id="KW-0677">Repeat</keyword>
<dbReference type="PANTHER" id="PTHR44395:SF1">
    <property type="entry name" value="PROTEIN O-MANNOSYL-TRANSFERASE TMTC3"/>
    <property type="match status" value="1"/>
</dbReference>
<dbReference type="GO" id="GO:0000030">
    <property type="term" value="F:mannosyltransferase activity"/>
    <property type="evidence" value="ECO:0007669"/>
    <property type="project" value="TreeGrafter"/>
</dbReference>
<dbReference type="Pfam" id="PF13432">
    <property type="entry name" value="TPR_16"/>
    <property type="match status" value="2"/>
</dbReference>
<feature type="repeat" description="TPR" evidence="3">
    <location>
        <begin position="129"/>
        <end position="162"/>
    </location>
</feature>
<feature type="repeat" description="TPR" evidence="3">
    <location>
        <begin position="264"/>
        <end position="297"/>
    </location>
</feature>
<dbReference type="SMART" id="SM00028">
    <property type="entry name" value="TPR"/>
    <property type="match status" value="8"/>
</dbReference>
<comment type="caution">
    <text evidence="4">The sequence shown here is derived from an EMBL/GenBank/DDBJ whole genome shotgun (WGS) entry which is preliminary data.</text>
</comment>
<evidence type="ECO:0000256" key="1">
    <source>
        <dbReference type="ARBA" id="ARBA00022737"/>
    </source>
</evidence>
<dbReference type="PROSITE" id="PS50005">
    <property type="entry name" value="TPR"/>
    <property type="match status" value="7"/>
</dbReference>
<dbReference type="Proteomes" id="UP000777784">
    <property type="component" value="Unassembled WGS sequence"/>
</dbReference>
<dbReference type="GO" id="GO:0035269">
    <property type="term" value="P:protein O-linked glycosylation via mannose"/>
    <property type="evidence" value="ECO:0007669"/>
    <property type="project" value="TreeGrafter"/>
</dbReference>
<organism evidence="4 5">
    <name type="scientific">Eiseniibacteriota bacterium</name>
    <dbReference type="NCBI Taxonomy" id="2212470"/>
    <lineage>
        <taxon>Bacteria</taxon>
        <taxon>Candidatus Eiseniibacteriota</taxon>
    </lineage>
</organism>
<gene>
    <name evidence="4" type="ORF">KJ970_18700</name>
</gene>
<dbReference type="AlphaFoldDB" id="A0A948S153"/>
<accession>A0A948S153</accession>
<feature type="repeat" description="TPR" evidence="3">
    <location>
        <begin position="197"/>
        <end position="230"/>
    </location>
</feature>
<evidence type="ECO:0000313" key="5">
    <source>
        <dbReference type="Proteomes" id="UP000777784"/>
    </source>
</evidence>
<dbReference type="Pfam" id="PF07719">
    <property type="entry name" value="TPR_2"/>
    <property type="match status" value="1"/>
</dbReference>
<feature type="repeat" description="TPR" evidence="3">
    <location>
        <begin position="332"/>
        <end position="365"/>
    </location>
</feature>
<proteinExistence type="predicted"/>
<dbReference type="PROSITE" id="PS50293">
    <property type="entry name" value="TPR_REGION"/>
    <property type="match status" value="1"/>
</dbReference>
<dbReference type="PANTHER" id="PTHR44395">
    <property type="match status" value="1"/>
</dbReference>
<feature type="repeat" description="TPR" evidence="3">
    <location>
        <begin position="298"/>
        <end position="331"/>
    </location>
</feature>
<evidence type="ECO:0000256" key="3">
    <source>
        <dbReference type="PROSITE-ProRule" id="PRU00339"/>
    </source>
</evidence>
<dbReference type="InterPro" id="IPR011990">
    <property type="entry name" value="TPR-like_helical_dom_sf"/>
</dbReference>
<keyword evidence="2 3" id="KW-0802">TPR repeat</keyword>
<feature type="repeat" description="TPR" evidence="3">
    <location>
        <begin position="95"/>
        <end position="128"/>
    </location>
</feature>
<dbReference type="SUPFAM" id="SSF48452">
    <property type="entry name" value="TPR-like"/>
    <property type="match status" value="2"/>
</dbReference>
<dbReference type="InterPro" id="IPR013105">
    <property type="entry name" value="TPR_2"/>
</dbReference>
<evidence type="ECO:0000256" key="2">
    <source>
        <dbReference type="ARBA" id="ARBA00022803"/>
    </source>
</evidence>